<feature type="binding site" evidence="6">
    <location>
        <position position="28"/>
    </location>
    <ligand>
        <name>substrate</name>
    </ligand>
</feature>
<dbReference type="HAMAP" id="MF_01661">
    <property type="entry name" value="D_rib_pyranase"/>
    <property type="match status" value="1"/>
</dbReference>
<evidence type="ECO:0000313" key="7">
    <source>
        <dbReference type="EMBL" id="MBU2711472.1"/>
    </source>
</evidence>
<evidence type="ECO:0000256" key="5">
    <source>
        <dbReference type="ARBA" id="ARBA00023277"/>
    </source>
</evidence>
<dbReference type="RefSeq" id="WP_215819631.1">
    <property type="nucleotide sequence ID" value="NZ_JAGSOY010000020.1"/>
</dbReference>
<evidence type="ECO:0000256" key="2">
    <source>
        <dbReference type="ARBA" id="ARBA00012862"/>
    </source>
</evidence>
<reference evidence="7 8" key="1">
    <citation type="submission" date="2021-04" db="EMBL/GenBank/DDBJ databases">
        <authorList>
            <person name="Pira H."/>
            <person name="Risdian C."/>
            <person name="Wink J."/>
        </authorList>
    </citation>
    <scope>NUCLEOTIDE SEQUENCE [LARGE SCALE GENOMIC DNA]</scope>
    <source>
        <strain evidence="7 8">WH53</strain>
    </source>
</reference>
<evidence type="ECO:0000313" key="8">
    <source>
        <dbReference type="Proteomes" id="UP000690515"/>
    </source>
</evidence>
<dbReference type="GO" id="GO:0062193">
    <property type="term" value="F:D-ribose pyranase activity"/>
    <property type="evidence" value="ECO:0007669"/>
    <property type="project" value="UniProtKB-EC"/>
</dbReference>
<feature type="binding site" evidence="6">
    <location>
        <position position="106"/>
    </location>
    <ligand>
        <name>substrate</name>
    </ligand>
</feature>
<proteinExistence type="inferred from homology"/>
<comment type="catalytic activity">
    <reaction evidence="1 6">
        <text>beta-D-ribopyranose = beta-D-ribofuranose</text>
        <dbReference type="Rhea" id="RHEA:25432"/>
        <dbReference type="ChEBI" id="CHEBI:27476"/>
        <dbReference type="ChEBI" id="CHEBI:47002"/>
        <dbReference type="EC" id="5.4.99.62"/>
    </reaction>
</comment>
<feature type="active site" description="Proton donor" evidence="6">
    <location>
        <position position="20"/>
    </location>
</feature>
<evidence type="ECO:0000256" key="6">
    <source>
        <dbReference type="HAMAP-Rule" id="MF_01661"/>
    </source>
</evidence>
<dbReference type="NCBIfam" id="NF008761">
    <property type="entry name" value="PRK11797.1"/>
    <property type="match status" value="1"/>
</dbReference>
<dbReference type="Pfam" id="PF05025">
    <property type="entry name" value="RbsD_FucU"/>
    <property type="match status" value="1"/>
</dbReference>
<comment type="function">
    <text evidence="6">Catalyzes the interconversion of beta-pyran and beta-furan forms of D-ribose.</text>
</comment>
<evidence type="ECO:0000256" key="1">
    <source>
        <dbReference type="ARBA" id="ARBA00000223"/>
    </source>
</evidence>
<keyword evidence="5 6" id="KW-0119">Carbohydrate metabolism</keyword>
<sequence>MKRGRLLNSELSYCVAKLGHNDMLAIADSGLPIPNTTPRIDLALCPGTPSFIETCTTVFGEVQVESLILAEEFVVKSPALYESFIQLVKQQEEAQGHPIKISYISHELFKANTHGATAVVRTGEFTPYANVIIKAGVVF</sequence>
<comment type="pathway">
    <text evidence="6">Carbohydrate metabolism; D-ribose degradation; D-ribose 5-phosphate from beta-D-ribopyranose: step 1/2.</text>
</comment>
<dbReference type="Proteomes" id="UP000690515">
    <property type="component" value="Unassembled WGS sequence"/>
</dbReference>
<dbReference type="InterPro" id="IPR023064">
    <property type="entry name" value="D-ribose_pyranase"/>
</dbReference>
<dbReference type="SUPFAM" id="SSF102546">
    <property type="entry name" value="RbsD-like"/>
    <property type="match status" value="1"/>
</dbReference>
<dbReference type="Gene3D" id="3.40.1650.10">
    <property type="entry name" value="RbsD-like domain"/>
    <property type="match status" value="1"/>
</dbReference>
<evidence type="ECO:0000256" key="3">
    <source>
        <dbReference type="ARBA" id="ARBA00022490"/>
    </source>
</evidence>
<keyword evidence="4 6" id="KW-0413">Isomerase</keyword>
<dbReference type="EMBL" id="JAGSOY010000020">
    <property type="protein sequence ID" value="MBU2711472.1"/>
    <property type="molecule type" value="Genomic_DNA"/>
</dbReference>
<dbReference type="InterPro" id="IPR007721">
    <property type="entry name" value="RbsD_FucU"/>
</dbReference>
<feature type="binding site" evidence="6">
    <location>
        <begin position="128"/>
        <end position="130"/>
    </location>
    <ligand>
        <name>substrate</name>
    </ligand>
</feature>
<dbReference type="PANTHER" id="PTHR37831:SF1">
    <property type="entry name" value="D-RIBOSE PYRANASE"/>
    <property type="match status" value="1"/>
</dbReference>
<dbReference type="PANTHER" id="PTHR37831">
    <property type="entry name" value="D-RIBOSE PYRANASE"/>
    <property type="match status" value="1"/>
</dbReference>
<organism evidence="7 8">
    <name type="scientific">Zooshikella harenae</name>
    <dbReference type="NCBI Taxonomy" id="2827238"/>
    <lineage>
        <taxon>Bacteria</taxon>
        <taxon>Pseudomonadati</taxon>
        <taxon>Pseudomonadota</taxon>
        <taxon>Gammaproteobacteria</taxon>
        <taxon>Oceanospirillales</taxon>
        <taxon>Zooshikellaceae</taxon>
        <taxon>Zooshikella</taxon>
    </lineage>
</organism>
<evidence type="ECO:0000256" key="4">
    <source>
        <dbReference type="ARBA" id="ARBA00023235"/>
    </source>
</evidence>
<accession>A0ABS5ZBN5</accession>
<keyword evidence="3 6" id="KW-0963">Cytoplasm</keyword>
<comment type="subcellular location">
    <subcellularLocation>
        <location evidence="6">Cytoplasm</location>
    </subcellularLocation>
</comment>
<comment type="similarity">
    <text evidence="6">Belongs to the RbsD / FucU family. RbsD subfamily.</text>
</comment>
<comment type="caution">
    <text evidence="7">The sequence shown here is derived from an EMBL/GenBank/DDBJ whole genome shotgun (WGS) entry which is preliminary data.</text>
</comment>
<dbReference type="EC" id="5.4.99.62" evidence="2 6"/>
<name>A0ABS5ZBN5_9GAMM</name>
<protein>
    <recommendedName>
        <fullName evidence="2 6">D-ribose pyranase</fullName>
        <ecNumber evidence="2 6">5.4.99.62</ecNumber>
    </recommendedName>
</protein>
<dbReference type="InterPro" id="IPR023750">
    <property type="entry name" value="RbsD-like_sf"/>
</dbReference>
<comment type="subunit">
    <text evidence="6">Homodecamer.</text>
</comment>
<gene>
    <name evidence="6 7" type="primary">rbsD</name>
    <name evidence="7" type="ORF">KCG35_10410</name>
</gene>
<keyword evidence="8" id="KW-1185">Reference proteome</keyword>